<dbReference type="SUPFAM" id="SSF81296">
    <property type="entry name" value="E set domains"/>
    <property type="match status" value="1"/>
</dbReference>
<name>A0ABY2ZBA7_9GAMM</name>
<dbReference type="Gene3D" id="2.60.40.10">
    <property type="entry name" value="Immunoglobulins"/>
    <property type="match status" value="1"/>
</dbReference>
<keyword evidence="7" id="KW-1185">Reference proteome</keyword>
<comment type="caution">
    <text evidence="6">The sequence shown here is derived from an EMBL/GenBank/DDBJ whole genome shotgun (WGS) entry which is preliminary data.</text>
</comment>
<gene>
    <name evidence="6" type="ORF">FJW00_05395</name>
</gene>
<dbReference type="RefSeq" id="WP_140923231.1">
    <property type="nucleotide sequence ID" value="NZ_CP122311.1"/>
</dbReference>
<keyword evidence="2" id="KW-0963">Cytoplasm</keyword>
<dbReference type="Pfam" id="PF00756">
    <property type="entry name" value="Esterase"/>
    <property type="match status" value="1"/>
</dbReference>
<accession>A0ABY2ZBA7</accession>
<dbReference type="PANTHER" id="PTHR48098">
    <property type="entry name" value="ENTEROCHELIN ESTERASE-RELATED"/>
    <property type="match status" value="1"/>
</dbReference>
<dbReference type="Proteomes" id="UP000316142">
    <property type="component" value="Unassembled WGS sequence"/>
</dbReference>
<comment type="similarity">
    <text evidence="4">Belongs to the Fes family.</text>
</comment>
<dbReference type="Gene3D" id="3.40.50.1820">
    <property type="entry name" value="alpha/beta hydrolase"/>
    <property type="match status" value="1"/>
</dbReference>
<evidence type="ECO:0000256" key="2">
    <source>
        <dbReference type="ARBA" id="ARBA00022490"/>
    </source>
</evidence>
<protein>
    <submittedName>
        <fullName evidence="6">Enterochelin esterase</fullName>
        <ecNumber evidence="6">3.1.1.-</ecNumber>
    </submittedName>
</protein>
<dbReference type="GO" id="GO:0016787">
    <property type="term" value="F:hydrolase activity"/>
    <property type="evidence" value="ECO:0007669"/>
    <property type="project" value="UniProtKB-KW"/>
</dbReference>
<evidence type="ECO:0000313" key="7">
    <source>
        <dbReference type="Proteomes" id="UP000316142"/>
    </source>
</evidence>
<dbReference type="NCBIfam" id="NF007758">
    <property type="entry name" value="PRK10439.1"/>
    <property type="match status" value="1"/>
</dbReference>
<comment type="subcellular location">
    <subcellularLocation>
        <location evidence="1">Cytoplasm</location>
    </subcellularLocation>
</comment>
<evidence type="ECO:0000313" key="6">
    <source>
        <dbReference type="EMBL" id="TPV30237.1"/>
    </source>
</evidence>
<evidence type="ECO:0000256" key="1">
    <source>
        <dbReference type="ARBA" id="ARBA00004496"/>
    </source>
</evidence>
<proteinExistence type="inferred from homology"/>
<evidence type="ECO:0000256" key="3">
    <source>
        <dbReference type="ARBA" id="ARBA00022801"/>
    </source>
</evidence>
<evidence type="ECO:0000259" key="5">
    <source>
        <dbReference type="Pfam" id="PF11806"/>
    </source>
</evidence>
<dbReference type="InterPro" id="IPR013783">
    <property type="entry name" value="Ig-like_fold"/>
</dbReference>
<dbReference type="EMBL" id="VHIZ01000027">
    <property type="protein sequence ID" value="TPV30237.1"/>
    <property type="molecule type" value="Genomic_DNA"/>
</dbReference>
<feature type="domain" description="Enterochelin esterase N-terminal" evidence="5">
    <location>
        <begin position="37"/>
        <end position="163"/>
    </location>
</feature>
<keyword evidence="3 6" id="KW-0378">Hydrolase</keyword>
<dbReference type="PANTHER" id="PTHR48098:SF3">
    <property type="entry name" value="IRON(III) ENTEROBACTIN ESTERASE"/>
    <property type="match status" value="1"/>
</dbReference>
<dbReference type="InterPro" id="IPR021764">
    <property type="entry name" value="Enterochelin_esterase_N"/>
</dbReference>
<organism evidence="6 7">
    <name type="scientific">Pantoea anthophila</name>
    <dbReference type="NCBI Taxonomy" id="470931"/>
    <lineage>
        <taxon>Bacteria</taxon>
        <taxon>Pseudomonadati</taxon>
        <taxon>Pseudomonadota</taxon>
        <taxon>Gammaproteobacteria</taxon>
        <taxon>Enterobacterales</taxon>
        <taxon>Erwiniaceae</taxon>
        <taxon>Pantoea</taxon>
    </lineage>
</organism>
<dbReference type="SUPFAM" id="SSF53474">
    <property type="entry name" value="alpha/beta-Hydrolases"/>
    <property type="match status" value="1"/>
</dbReference>
<reference evidence="6 7" key="1">
    <citation type="submission" date="2019-06" db="EMBL/GenBank/DDBJ databases">
        <title>Taxogenomics and systematics of the genus Pantoea.</title>
        <authorList>
            <person name="Tambong J.T."/>
        </authorList>
    </citation>
    <scope>NUCLEOTIDE SEQUENCE [LARGE SCALE GENOMIC DNA]</scope>
    <source>
        <strain evidence="6 7">LMG 2558</strain>
    </source>
</reference>
<dbReference type="InterPro" id="IPR029058">
    <property type="entry name" value="AB_hydrolase_fold"/>
</dbReference>
<dbReference type="InterPro" id="IPR000801">
    <property type="entry name" value="Esterase-like"/>
</dbReference>
<dbReference type="EC" id="3.1.1.-" evidence="6"/>
<sequence length="408" mass="45925">MARMTWLNEETGSERWWQQQQQRGIPLIEPDDAGTCQVTFFWRDPQGDTQSSDTRRVWINITGVTDHHHAAAPVSLSPLAHTDVWWWQTTLPADWRGSYFLIPDAQAEPFTGQSDAQALRQWWKQKFPQAQNDPLNPLRGWAGGRGMSHSPLHLPHAPDQQVWRAVDEGRAAAIPLQHFQWRSKRLGNQRQIWICVTGEADAGARPLALLLDGQFWAHSMPVAGPLQQLTAAGELPPAVYVMIDIIDREHRTRELTCNPDFWLAVQHELLPQVAHQTPCRIDSDRTLVIGQSFGGLAAAYATLTWPDTFAGAVSLSGSFWWPGRDDPSGWLPQQLQQGLLQAPPRRFYLEAGRRERLILAANQQFQRDLTDAGHQVSYHPVEGGHDALCWRGGLLTGLKTLWPSSSLA</sequence>
<dbReference type="InterPro" id="IPR050583">
    <property type="entry name" value="Mycobacterial_A85_antigen"/>
</dbReference>
<evidence type="ECO:0000256" key="4">
    <source>
        <dbReference type="ARBA" id="ARBA00024201"/>
    </source>
</evidence>
<dbReference type="Pfam" id="PF11806">
    <property type="entry name" value="Enterochelin_N"/>
    <property type="match status" value="1"/>
</dbReference>
<dbReference type="InterPro" id="IPR014756">
    <property type="entry name" value="Ig_E-set"/>
</dbReference>